<evidence type="ECO:0000256" key="7">
    <source>
        <dbReference type="ARBA" id="ARBA00022932"/>
    </source>
</evidence>
<name>A0A2K8NZY1_9MOLU</name>
<dbReference type="GO" id="GO:0006261">
    <property type="term" value="P:DNA-templated DNA replication"/>
    <property type="evidence" value="ECO:0007669"/>
    <property type="project" value="TreeGrafter"/>
</dbReference>
<dbReference type="GO" id="GO:0009360">
    <property type="term" value="C:DNA polymerase III complex"/>
    <property type="evidence" value="ECO:0007669"/>
    <property type="project" value="InterPro"/>
</dbReference>
<evidence type="ECO:0000256" key="9">
    <source>
        <dbReference type="RuleBase" id="RU364063"/>
    </source>
</evidence>
<dbReference type="RefSeq" id="WP_024863619.1">
    <property type="nucleotide sequence ID" value="NZ_CP024965.1"/>
</dbReference>
<dbReference type="FunFam" id="3.40.50.300:FF:000014">
    <property type="entry name" value="DNA polymerase III subunit gamma/tau"/>
    <property type="match status" value="1"/>
</dbReference>
<dbReference type="InterPro" id="IPR001270">
    <property type="entry name" value="ClpA/B"/>
</dbReference>
<dbReference type="InterPro" id="IPR027417">
    <property type="entry name" value="P-loop_NTPase"/>
</dbReference>
<reference evidence="11 12" key="1">
    <citation type="submission" date="2017-11" db="EMBL/GenBank/DDBJ databases">
        <title>Genome sequence of Entomoplasma somnilux PYAN-1 (ATCC 49194).</title>
        <authorList>
            <person name="Lo W.-S."/>
            <person name="Gasparich G.E."/>
            <person name="Kuo C.-H."/>
        </authorList>
    </citation>
    <scope>NUCLEOTIDE SEQUENCE [LARGE SCALE GENOMIC DNA]</scope>
    <source>
        <strain evidence="11 12">PYAN-1</strain>
    </source>
</reference>
<evidence type="ECO:0000256" key="2">
    <source>
        <dbReference type="ARBA" id="ARBA00022705"/>
    </source>
</evidence>
<dbReference type="InterPro" id="IPR012763">
    <property type="entry name" value="DNA_pol_III_sug/sutau_N"/>
</dbReference>
<evidence type="ECO:0000256" key="5">
    <source>
        <dbReference type="ARBA" id="ARBA00022833"/>
    </source>
</evidence>
<comment type="function">
    <text evidence="9">DNA polymerase III is a complex, multichain enzyme responsible for most of the replicative synthesis in bacteria. This DNA polymerase also exhibits 3' to 5' exonuclease activity.</text>
</comment>
<comment type="similarity">
    <text evidence="1 9">Belongs to the DnaX/STICHEL family.</text>
</comment>
<evidence type="ECO:0000313" key="11">
    <source>
        <dbReference type="EMBL" id="ATZ19106.1"/>
    </source>
</evidence>
<accession>A0A2K8NZY1</accession>
<dbReference type="Proteomes" id="UP000232230">
    <property type="component" value="Chromosome"/>
</dbReference>
<dbReference type="PANTHER" id="PTHR11669">
    <property type="entry name" value="REPLICATION FACTOR C / DNA POLYMERASE III GAMMA-TAU SUBUNIT"/>
    <property type="match status" value="1"/>
</dbReference>
<keyword evidence="4 9" id="KW-0547">Nucleotide-binding</keyword>
<dbReference type="PANTHER" id="PTHR11669:SF0">
    <property type="entry name" value="PROTEIN STICHEL-LIKE 2"/>
    <property type="match status" value="1"/>
</dbReference>
<evidence type="ECO:0000259" key="10">
    <source>
        <dbReference type="SMART" id="SM00382"/>
    </source>
</evidence>
<dbReference type="NCBIfam" id="TIGR02397">
    <property type="entry name" value="dnaX_nterm"/>
    <property type="match status" value="1"/>
</dbReference>
<keyword evidence="6 9" id="KW-0067">ATP-binding</keyword>
<sequence>MFKNKSSLYRIYRPSTFAEIAGHTNIVNILKTELKNNSFTHAFLFTGQRGTGKTSIARIFAKAVNCKNLNNADPCDNCESCITANEGKSPDIFEIDAASNNGVDEMRNVKSNVSTMPILGKYKVYIIDEVHMLSKGAFNALLKTLEEPPAHAIFILATTEYIKIPATIISRCQTFNFKKIDKLALENKLNMIAKKEGFSIDKETTEEIYFLSDGSLRDALNILEQLMIVNNEVITIESLKSIFYVATKKEKFSIIKNIINNETEKLINYFEIAENQGMDFDVFALSLIEMIKEIIEYKLTKQDKYLKLVTVDEINELKCSVAEMFNIADNLSDAYSKSRGTNVNFHYILISLLKSLKSNFDDSYEKVENQNNLEAKFNIEKANSENKTKIIDQENISSITEEEIPKECMECEIIPSEVTEIGIVNRPDFSSTEEVKKVDQVDEIIFKSESINEEQNSQINTWGELLELSNKEIFSEANNTTKAKIEVDAVVTMLQGANREARDHIESIIYQWFKYDENENLLDKESAKSFIAFKDTKVSAVSKNEILLVCESSIVANAILNSLMKSEFRNKLFNYLKQDYVIYPIDKSKWEHVKKEFSFKKSNNLLTGYNPVDSNIFYKEISESTVNLNPKAKELLEKATSLFGDIEVKIND</sequence>
<evidence type="ECO:0000256" key="1">
    <source>
        <dbReference type="ARBA" id="ARBA00006360"/>
    </source>
</evidence>
<dbReference type="EMBL" id="CP024965">
    <property type="protein sequence ID" value="ATZ19106.1"/>
    <property type="molecule type" value="Genomic_DNA"/>
</dbReference>
<keyword evidence="3" id="KW-0479">Metal-binding</keyword>
<keyword evidence="9" id="KW-0548">Nucleotidyltransferase</keyword>
<evidence type="ECO:0000256" key="4">
    <source>
        <dbReference type="ARBA" id="ARBA00022741"/>
    </source>
</evidence>
<keyword evidence="5" id="KW-0862">Zinc</keyword>
<dbReference type="InterPro" id="IPR050238">
    <property type="entry name" value="DNA_Rep/Repair_Clamp_Loader"/>
</dbReference>
<dbReference type="CDD" id="cd00009">
    <property type="entry name" value="AAA"/>
    <property type="match status" value="1"/>
</dbReference>
<organism evidence="11 12">
    <name type="scientific">Williamsoniiplasma somnilux</name>
    <dbReference type="NCBI Taxonomy" id="215578"/>
    <lineage>
        <taxon>Bacteria</taxon>
        <taxon>Bacillati</taxon>
        <taxon>Mycoplasmatota</taxon>
        <taxon>Mollicutes</taxon>
        <taxon>Entomoplasmatales</taxon>
        <taxon>Williamsoniiplasma</taxon>
    </lineage>
</organism>
<comment type="subunit">
    <text evidence="9">DNA polymerase III contains a core (composed of alpha, epsilon and theta chains) that associates with a tau subunit. This core dimerizes to form the POLIII' complex. PolIII' associates with the gamma complex (composed of gamma, delta, delta', psi and chi chains) and with the beta chain to form the complete DNA polymerase III complex.</text>
</comment>
<dbReference type="SUPFAM" id="SSF52540">
    <property type="entry name" value="P-loop containing nucleoside triphosphate hydrolases"/>
    <property type="match status" value="1"/>
</dbReference>
<proteinExistence type="inferred from homology"/>
<comment type="catalytic activity">
    <reaction evidence="8 9">
        <text>DNA(n) + a 2'-deoxyribonucleoside 5'-triphosphate = DNA(n+1) + diphosphate</text>
        <dbReference type="Rhea" id="RHEA:22508"/>
        <dbReference type="Rhea" id="RHEA-COMP:17339"/>
        <dbReference type="Rhea" id="RHEA-COMP:17340"/>
        <dbReference type="ChEBI" id="CHEBI:33019"/>
        <dbReference type="ChEBI" id="CHEBI:61560"/>
        <dbReference type="ChEBI" id="CHEBI:173112"/>
        <dbReference type="EC" id="2.7.7.7"/>
    </reaction>
</comment>
<feature type="domain" description="AAA+ ATPase" evidence="10">
    <location>
        <begin position="39"/>
        <end position="181"/>
    </location>
</feature>
<dbReference type="AlphaFoldDB" id="A0A2K8NZY1"/>
<dbReference type="Pfam" id="PF13177">
    <property type="entry name" value="DNA_pol3_delta2"/>
    <property type="match status" value="1"/>
</dbReference>
<dbReference type="GO" id="GO:0046872">
    <property type="term" value="F:metal ion binding"/>
    <property type="evidence" value="ECO:0007669"/>
    <property type="project" value="UniProtKB-KW"/>
</dbReference>
<keyword evidence="9" id="KW-0808">Transferase</keyword>
<dbReference type="InterPro" id="IPR003593">
    <property type="entry name" value="AAA+_ATPase"/>
</dbReference>
<evidence type="ECO:0000256" key="6">
    <source>
        <dbReference type="ARBA" id="ARBA00022840"/>
    </source>
</evidence>
<evidence type="ECO:0000256" key="8">
    <source>
        <dbReference type="ARBA" id="ARBA00049244"/>
    </source>
</evidence>
<dbReference type="SMART" id="SM00382">
    <property type="entry name" value="AAA"/>
    <property type="match status" value="1"/>
</dbReference>
<keyword evidence="2 9" id="KW-0235">DNA replication</keyword>
<dbReference type="EC" id="2.7.7.7" evidence="9"/>
<dbReference type="Pfam" id="PF12169">
    <property type="entry name" value="DNA_pol3_gamma3"/>
    <property type="match status" value="1"/>
</dbReference>
<dbReference type="Gene3D" id="3.40.50.300">
    <property type="entry name" value="P-loop containing nucleotide triphosphate hydrolases"/>
    <property type="match status" value="1"/>
</dbReference>
<evidence type="ECO:0000313" key="12">
    <source>
        <dbReference type="Proteomes" id="UP000232230"/>
    </source>
</evidence>
<evidence type="ECO:0000256" key="3">
    <source>
        <dbReference type="ARBA" id="ARBA00022723"/>
    </source>
</evidence>
<keyword evidence="7 9" id="KW-0239">DNA-directed DNA polymerase</keyword>
<dbReference type="GO" id="GO:0005524">
    <property type="term" value="F:ATP binding"/>
    <property type="evidence" value="ECO:0007669"/>
    <property type="project" value="UniProtKB-KW"/>
</dbReference>
<dbReference type="PRINTS" id="PR00300">
    <property type="entry name" value="CLPPROTEASEA"/>
</dbReference>
<gene>
    <name evidence="9 11" type="primary">dnaX</name>
    <name evidence="11" type="ORF">ESOMN_v1c07240</name>
</gene>
<protein>
    <recommendedName>
        <fullName evidence="9">DNA polymerase III subunit gamma/tau</fullName>
        <ecNumber evidence="9">2.7.7.7</ecNumber>
    </recommendedName>
</protein>
<dbReference type="InterPro" id="IPR022754">
    <property type="entry name" value="DNA_pol_III_gamma-3"/>
</dbReference>
<keyword evidence="12" id="KW-1185">Reference proteome</keyword>
<dbReference type="GO" id="GO:0003887">
    <property type="term" value="F:DNA-directed DNA polymerase activity"/>
    <property type="evidence" value="ECO:0007669"/>
    <property type="project" value="UniProtKB-KW"/>
</dbReference>
<dbReference type="KEGG" id="esx:ESOMN_v1c07240"/>
<dbReference type="Gene3D" id="1.10.8.60">
    <property type="match status" value="1"/>
</dbReference>